<feature type="compositionally biased region" description="Low complexity" evidence="2">
    <location>
        <begin position="1065"/>
        <end position="1078"/>
    </location>
</feature>
<feature type="region of interest" description="Disordered" evidence="2">
    <location>
        <begin position="997"/>
        <end position="1018"/>
    </location>
</feature>
<dbReference type="EMBL" id="CAUYUJ010000001">
    <property type="protein sequence ID" value="CAK0788090.1"/>
    <property type="molecule type" value="Genomic_DNA"/>
</dbReference>
<dbReference type="InterPro" id="IPR014818">
    <property type="entry name" value="Phage/plasmid_primase_P4_C"/>
</dbReference>
<feature type="domain" description="Bacteriophage/plasmid primase P4 C-terminal" evidence="3">
    <location>
        <begin position="78"/>
        <end position="213"/>
    </location>
</feature>
<evidence type="ECO:0000313" key="4">
    <source>
        <dbReference type="EMBL" id="CAK0788090.1"/>
    </source>
</evidence>
<dbReference type="Proteomes" id="UP001189429">
    <property type="component" value="Unassembled WGS sequence"/>
</dbReference>
<comment type="caution">
    <text evidence="4">The sequence shown here is derived from an EMBL/GenBank/DDBJ whole genome shotgun (WGS) entry which is preliminary data.</text>
</comment>
<dbReference type="PANTHER" id="PTHR35372:SF2">
    <property type="entry name" value="SF3 HELICASE DOMAIN-CONTAINING PROTEIN"/>
    <property type="match status" value="1"/>
</dbReference>
<reference evidence="4" key="1">
    <citation type="submission" date="2023-10" db="EMBL/GenBank/DDBJ databases">
        <authorList>
            <person name="Chen Y."/>
            <person name="Shah S."/>
            <person name="Dougan E. K."/>
            <person name="Thang M."/>
            <person name="Chan C."/>
        </authorList>
    </citation>
    <scope>NUCLEOTIDE SEQUENCE [LARGE SCALE GENOMIC DNA]</scope>
</reference>
<accession>A0ABN9PAK3</accession>
<name>A0ABN9PAK3_9DINO</name>
<dbReference type="Pfam" id="PF08706">
    <property type="entry name" value="D5_N"/>
    <property type="match status" value="1"/>
</dbReference>
<keyword evidence="5" id="KW-1185">Reference proteome</keyword>
<gene>
    <name evidence="4" type="ORF">PCOR1329_LOCUS59</name>
</gene>
<evidence type="ECO:0000313" key="5">
    <source>
        <dbReference type="Proteomes" id="UP001189429"/>
    </source>
</evidence>
<organism evidence="4 5">
    <name type="scientific">Prorocentrum cordatum</name>
    <dbReference type="NCBI Taxonomy" id="2364126"/>
    <lineage>
        <taxon>Eukaryota</taxon>
        <taxon>Sar</taxon>
        <taxon>Alveolata</taxon>
        <taxon>Dinophyceae</taxon>
        <taxon>Prorocentrales</taxon>
        <taxon>Prorocentraceae</taxon>
        <taxon>Prorocentrum</taxon>
    </lineage>
</organism>
<proteinExistence type="predicted"/>
<dbReference type="InterPro" id="IPR051620">
    <property type="entry name" value="ORF904-like_C"/>
</dbReference>
<dbReference type="PANTHER" id="PTHR35372">
    <property type="entry name" value="ATP BINDING PROTEIN-RELATED"/>
    <property type="match status" value="1"/>
</dbReference>
<evidence type="ECO:0000259" key="3">
    <source>
        <dbReference type="Pfam" id="PF08706"/>
    </source>
</evidence>
<evidence type="ECO:0000256" key="1">
    <source>
        <dbReference type="ARBA" id="ARBA00022801"/>
    </source>
</evidence>
<evidence type="ECO:0000256" key="2">
    <source>
        <dbReference type="SAM" id="MobiDB-lite"/>
    </source>
</evidence>
<protein>
    <recommendedName>
        <fullName evidence="3">Bacteriophage/plasmid primase P4 C-terminal domain-containing protein</fullName>
    </recommendedName>
</protein>
<keyword evidence="1" id="KW-0378">Hydrolase</keyword>
<sequence>MSQMLPPEPPRAEWSRIVAAAARTTNASLTGRLDEFLAQHANAPKTSLLYVYYKELPDYHNLSQLLQAQLAYLFFQRDQCPIMYCSRDDDWWVWDQTRRVVKRSLTRVKAIFQARFLPVVQEVARRCRAEKCFGDGEDGNPHPKQQFLDKAAAALECQQGVEKNIRESAMLFDGEAAFDLDPYLFQLSNCVVDLRSNTIRPGRPTDMTSLRSPIRVPQRWLQNSDLVESESASDRQRSWSILRSLYKREGDHHPDDCAEELGDADAENFQHMMHLQARLLEGTPLCKCALLWSRRGRNGKGICEKIFQAAWGEYYVPVRATVFTADKRSEHEHKAADAFRRGFRVAFGNEVHSAAWSNAVFKSRNSTDPITARACNSGETEKMKPMCTYIFACNDIPSWEQVPKGSERDRLLPMYMPNKFRDSFDAPTSPRSFLKDHGLEAEIGRPEFAIGHLLNLLTIRSSASSGGGLSLHELAATGTKTTAHWLEAWMTEWSRVDGDGAHEGEVNGESFALVQDIHARLYASRTRALLQCQVDQTRCDLPLAAPKTKRWAVLLGHVRAQGRLGANLAQIGAAKSRKQRMQACVTALPFDTSLYNQFFSDTATFGDLAEYTYNLSLDAFAPAEDALAKPAEAEVPTRMCRYTVCEAANLTALRARRDAGAAVTGERRQEGLSAHVDLLNEAGQACTMKDGFLRPTSEPGCPDIRVLRREYYQLDEIGRAHESGPGLQSCTRETRVVAFEGLAVGEFDMIAAFYQILLQALRPHVPDGAIERDFGIVKMYADKSKEWRSDVAQYYNIDVPQAKAIFSRLPFKGSIQPDASWEGDRSDDMLPCLMELRSAFRRGQETLAAECDNYKKARSWNSTLPLACPTARGFRFRCFPAASPAAAARAASDARTSRNRKAASMEKVLQKAHPGSSALALYLQTKEDEILESMAAAAKGLQACVLSLVFDGMYVAMPSMPDIAGLFDSVAGHVWETHGVRIALKAAGGETIKAFAAASKRSRSSDEDEAETAQKKAKVCHLTQDMEKLLDIDASAAASGAHQGGGPPCAQEEQRGHGQGGGMLGAAAASGAPEGSGQLIAQEEQFGCEPGGGPPDTQEPSMAGRWNEGDAVVSEAAHGGA</sequence>
<feature type="region of interest" description="Disordered" evidence="2">
    <location>
        <begin position="1037"/>
        <end position="1121"/>
    </location>
</feature>